<dbReference type="EMBL" id="JAPQKT010000005">
    <property type="protein sequence ID" value="KAJ5231476.1"/>
    <property type="molecule type" value="Genomic_DNA"/>
</dbReference>
<keyword evidence="2" id="KW-1185">Reference proteome</keyword>
<reference evidence="1" key="1">
    <citation type="submission" date="2022-11" db="EMBL/GenBank/DDBJ databases">
        <authorList>
            <person name="Petersen C."/>
        </authorList>
    </citation>
    <scope>NUCLEOTIDE SEQUENCE</scope>
    <source>
        <strain evidence="1">IBT 23319</strain>
    </source>
</reference>
<name>A0A9W9NXJ9_PENCI</name>
<comment type="caution">
    <text evidence="1">The sequence shown here is derived from an EMBL/GenBank/DDBJ whole genome shotgun (WGS) entry which is preliminary data.</text>
</comment>
<dbReference type="RefSeq" id="XP_056500220.1">
    <property type="nucleotide sequence ID" value="XM_056644982.1"/>
</dbReference>
<accession>A0A9W9NXJ9</accession>
<evidence type="ECO:0000313" key="1">
    <source>
        <dbReference type="EMBL" id="KAJ5231476.1"/>
    </source>
</evidence>
<sequence>MDMTEAEARADFEGDREMIRERVERIIRDFEDDPFEPLLLEEVKGVGRFLFSAIDLFDGHEEVLAYFFTDTVFLDQVTAAKEAMIEAKKHFDETSVAGMSCVYFLKKILESLDEIVFLDELPV</sequence>
<reference evidence="1" key="2">
    <citation type="journal article" date="2023" name="IMA Fungus">
        <title>Comparative genomic study of the Penicillium genus elucidates a diverse pangenome and 15 lateral gene transfer events.</title>
        <authorList>
            <person name="Petersen C."/>
            <person name="Sorensen T."/>
            <person name="Nielsen M.R."/>
            <person name="Sondergaard T.E."/>
            <person name="Sorensen J.L."/>
            <person name="Fitzpatrick D.A."/>
            <person name="Frisvad J.C."/>
            <person name="Nielsen K.L."/>
        </authorList>
    </citation>
    <scope>NUCLEOTIDE SEQUENCE</scope>
    <source>
        <strain evidence="1">IBT 23319</strain>
    </source>
</reference>
<protein>
    <submittedName>
        <fullName evidence="1">Uncharacterized protein</fullName>
    </submittedName>
</protein>
<dbReference type="GeneID" id="81384149"/>
<dbReference type="OrthoDB" id="10522419at2759"/>
<gene>
    <name evidence="1" type="ORF">N7469_006064</name>
</gene>
<dbReference type="AlphaFoldDB" id="A0A9W9NXJ9"/>
<proteinExistence type="predicted"/>
<dbReference type="Proteomes" id="UP001147733">
    <property type="component" value="Unassembled WGS sequence"/>
</dbReference>
<organism evidence="1 2">
    <name type="scientific">Penicillium citrinum</name>
    <dbReference type="NCBI Taxonomy" id="5077"/>
    <lineage>
        <taxon>Eukaryota</taxon>
        <taxon>Fungi</taxon>
        <taxon>Dikarya</taxon>
        <taxon>Ascomycota</taxon>
        <taxon>Pezizomycotina</taxon>
        <taxon>Eurotiomycetes</taxon>
        <taxon>Eurotiomycetidae</taxon>
        <taxon>Eurotiales</taxon>
        <taxon>Aspergillaceae</taxon>
        <taxon>Penicillium</taxon>
    </lineage>
</organism>
<evidence type="ECO:0000313" key="2">
    <source>
        <dbReference type="Proteomes" id="UP001147733"/>
    </source>
</evidence>